<dbReference type="EMBL" id="JAQQBR010000003">
    <property type="protein sequence ID" value="KAK0179352.1"/>
    <property type="molecule type" value="Genomic_DNA"/>
</dbReference>
<protein>
    <submittedName>
        <fullName evidence="2">Uncharacterized protein</fullName>
    </submittedName>
</protein>
<evidence type="ECO:0000313" key="3">
    <source>
        <dbReference type="Proteomes" id="UP001168972"/>
    </source>
</evidence>
<dbReference type="AlphaFoldDB" id="A0AA39KZH2"/>
<name>A0AA39KZH2_MICHY</name>
<organism evidence="2 3">
    <name type="scientific">Microctonus hyperodae</name>
    <name type="common">Parasitoid wasp</name>
    <dbReference type="NCBI Taxonomy" id="165561"/>
    <lineage>
        <taxon>Eukaryota</taxon>
        <taxon>Metazoa</taxon>
        <taxon>Ecdysozoa</taxon>
        <taxon>Arthropoda</taxon>
        <taxon>Hexapoda</taxon>
        <taxon>Insecta</taxon>
        <taxon>Pterygota</taxon>
        <taxon>Neoptera</taxon>
        <taxon>Endopterygota</taxon>
        <taxon>Hymenoptera</taxon>
        <taxon>Apocrita</taxon>
        <taxon>Ichneumonoidea</taxon>
        <taxon>Braconidae</taxon>
        <taxon>Euphorinae</taxon>
        <taxon>Microctonus</taxon>
    </lineage>
</organism>
<feature type="region of interest" description="Disordered" evidence="1">
    <location>
        <begin position="1"/>
        <end position="21"/>
    </location>
</feature>
<reference evidence="2" key="2">
    <citation type="submission" date="2023-03" db="EMBL/GenBank/DDBJ databases">
        <authorList>
            <person name="Inwood S.N."/>
            <person name="Skelly J.G."/>
            <person name="Guhlin J."/>
            <person name="Harrop T.W.R."/>
            <person name="Goldson S.G."/>
            <person name="Dearden P.K."/>
        </authorList>
    </citation>
    <scope>NUCLEOTIDE SEQUENCE</scope>
    <source>
        <strain evidence="2">Lincoln</strain>
        <tissue evidence="2">Whole body</tissue>
    </source>
</reference>
<accession>A0AA39KZH2</accession>
<keyword evidence="3" id="KW-1185">Reference proteome</keyword>
<reference evidence="2" key="1">
    <citation type="journal article" date="2023" name="bioRxiv">
        <title>Scaffold-level genome assemblies of two parasitoid biocontrol wasps reveal the parthenogenesis mechanism and an associated novel virus.</title>
        <authorList>
            <person name="Inwood S."/>
            <person name="Skelly J."/>
            <person name="Guhlin J."/>
            <person name="Harrop T."/>
            <person name="Goldson S."/>
            <person name="Dearden P."/>
        </authorList>
    </citation>
    <scope>NUCLEOTIDE SEQUENCE</scope>
    <source>
        <strain evidence="2">Lincoln</strain>
        <tissue evidence="2">Whole body</tissue>
    </source>
</reference>
<proteinExistence type="predicted"/>
<dbReference type="PANTHER" id="PTHR37162:SF1">
    <property type="entry name" value="BED-TYPE DOMAIN-CONTAINING PROTEIN"/>
    <property type="match status" value="1"/>
</dbReference>
<gene>
    <name evidence="2" type="ORF">PV327_005110</name>
</gene>
<sequence length="632" mass="72957">MLQIIKSDGEEEGMESSMETEISVTIEEPKKKKQRKFNNTWLQDPLFKEWLKISPNGDKPFCSICVRDLSCSRYVLVEHVQTQKHIDNYKCLYDRLPIAPVDTSRSMSKIKLNMRLETVRMELSAFFTEHNLPIAIVDDLIPLLNRLYYDSKLSDKFVKPRKESTKVIVKSLGTEKNSKLSKILRESKFSVLIDESIPITGKKLPCVLVKFMTPDRKILKQCFELSELYGRNYSASILFAAFKTVFEKQNIPLSNIVSLTSNNALVMFEKRDSFVNRLKELTPNLVVFNCISGLSALIASKACAQIPVFCCQFLNSVSLYLSCTPKKIDSLHDFQKQFGIEVQKIFKAVTLKWLPLHKCIVGLLKNWIPLICFFRSESLGTKSLAAIDIYNSFYNDEIHAYLLFLQFTLEIFIDFNDLFHSEEIQIHKLAERSRWILKQIAICFLKPNALEKITVDSITSENILPLLTINVGSECQKFLDNCKLEIVSKVKNNCLHFYKIATLEILNRLPCYDEFVSKLQFLNPTIALSKEIRVTFGNLNPLCERFNLMHLVHRINMEWIYIPHAYNDVEIEHLLSLPLENMWSKIFELKHSCGFPVFENLQKLVDLILILPHSNAEADHVISNVTDIVIKT</sequence>
<evidence type="ECO:0000256" key="1">
    <source>
        <dbReference type="SAM" id="MobiDB-lite"/>
    </source>
</evidence>
<dbReference type="Proteomes" id="UP001168972">
    <property type="component" value="Unassembled WGS sequence"/>
</dbReference>
<comment type="caution">
    <text evidence="2">The sequence shown here is derived from an EMBL/GenBank/DDBJ whole genome shotgun (WGS) entry which is preliminary data.</text>
</comment>
<dbReference type="PANTHER" id="PTHR37162">
    <property type="entry name" value="HAT FAMILY DIMERISATION DOMAINCONTAINING PROTEIN-RELATED"/>
    <property type="match status" value="1"/>
</dbReference>
<evidence type="ECO:0000313" key="2">
    <source>
        <dbReference type="EMBL" id="KAK0179352.1"/>
    </source>
</evidence>